<dbReference type="EMBL" id="CP136925">
    <property type="protein sequence ID" value="WXA13263.1"/>
    <property type="molecule type" value="Genomic_DNA"/>
</dbReference>
<evidence type="ECO:0000256" key="1">
    <source>
        <dbReference type="SAM" id="Phobius"/>
    </source>
</evidence>
<proteinExistence type="predicted"/>
<gene>
    <name evidence="4" type="ORF">R3L15_00020</name>
    <name evidence="3" type="ORF">R3L15_14215</name>
    <name evidence="2" type="ORF">R3L16_07375</name>
</gene>
<sequence length="166" mass="18876">MKALNILIFTLFTILLIALLGNVVLSILGLVFEKDVLHLGHFSSEGVPIYIKLLALVKGCVFLLFCLGVFYLMKILNRLSKSNYFSEKHAQLFKTTGVYFIISGILGFCSSLYPLLFSFDFSHWQYLNFDSKNLYIVLIIVGLFFIVFGRVTAHGYVIKKENDLTI</sequence>
<feature type="transmembrane region" description="Helical" evidence="1">
    <location>
        <begin position="7"/>
        <end position="29"/>
    </location>
</feature>
<evidence type="ECO:0000313" key="4">
    <source>
        <dbReference type="EMBL" id="WXA13275.1"/>
    </source>
</evidence>
<evidence type="ECO:0000313" key="2">
    <source>
        <dbReference type="EMBL" id="WXA01577.1"/>
    </source>
</evidence>
<feature type="transmembrane region" description="Helical" evidence="1">
    <location>
        <begin position="49"/>
        <end position="72"/>
    </location>
</feature>
<reference evidence="2 5" key="1">
    <citation type="submission" date="2023-10" db="EMBL/GenBank/DDBJ databases">
        <title>Culture-based analysis of two novel bacteria associated with mangrove crab gills.</title>
        <authorList>
            <person name="Yang X."/>
            <person name="Garuglieri E."/>
            <person name="Van Goethem M.W."/>
            <person name="Fusi M."/>
            <person name="Marasco R."/>
            <person name="Daffonchio D.G."/>
        </authorList>
    </citation>
    <scope>NUCLEOTIDE SEQUENCE [LARGE SCALE GENOMIC DNA]</scope>
    <source>
        <strain evidence="3">UG2-1</strain>
        <strain evidence="2">UG2-2</strain>
        <strain evidence="5">UG2_2</strain>
    </source>
</reference>
<accession>A0AAU6NVG6</accession>
<dbReference type="AlphaFoldDB" id="A0AAU6NVG6"/>
<keyword evidence="1" id="KW-0812">Transmembrane</keyword>
<dbReference type="InterPro" id="IPR021354">
    <property type="entry name" value="DUF2975"/>
</dbReference>
<keyword evidence="1" id="KW-0472">Membrane</keyword>
<dbReference type="RefSeq" id="WP_338732457.1">
    <property type="nucleotide sequence ID" value="NZ_CP136924.1"/>
</dbReference>
<dbReference type="KEGG" id="mcaa:R3L15_00020"/>
<organism evidence="2 5">
    <name type="scientific">Mangrovimonas cancribranchiae</name>
    <dbReference type="NCBI Taxonomy" id="3080055"/>
    <lineage>
        <taxon>Bacteria</taxon>
        <taxon>Pseudomonadati</taxon>
        <taxon>Bacteroidota</taxon>
        <taxon>Flavobacteriia</taxon>
        <taxon>Flavobacteriales</taxon>
        <taxon>Flavobacteriaceae</taxon>
        <taxon>Mangrovimonas</taxon>
    </lineage>
</organism>
<evidence type="ECO:0000313" key="5">
    <source>
        <dbReference type="Proteomes" id="UP001368318"/>
    </source>
</evidence>
<dbReference type="EMBL" id="CP136924">
    <property type="protein sequence ID" value="WXA01577.1"/>
    <property type="molecule type" value="Genomic_DNA"/>
</dbReference>
<feature type="transmembrane region" description="Helical" evidence="1">
    <location>
        <begin position="92"/>
        <end position="113"/>
    </location>
</feature>
<protein>
    <submittedName>
        <fullName evidence="2">DUF2975 domain-containing protein</fullName>
    </submittedName>
</protein>
<evidence type="ECO:0000313" key="3">
    <source>
        <dbReference type="EMBL" id="WXA13263.1"/>
    </source>
</evidence>
<feature type="transmembrane region" description="Helical" evidence="1">
    <location>
        <begin position="133"/>
        <end position="153"/>
    </location>
</feature>
<name>A0AAU6NVG6_9FLAO</name>
<keyword evidence="1" id="KW-1133">Transmembrane helix</keyword>
<keyword evidence="5" id="KW-1185">Reference proteome</keyword>
<dbReference type="EMBL" id="CP136925">
    <property type="protein sequence ID" value="WXA13275.1"/>
    <property type="molecule type" value="Genomic_DNA"/>
</dbReference>
<dbReference type="Pfam" id="PF11188">
    <property type="entry name" value="DUF2975"/>
    <property type="match status" value="1"/>
</dbReference>
<dbReference type="KEGG" id="mcaa:R3L15_14215"/>
<dbReference type="Proteomes" id="UP001368318">
    <property type="component" value="Chromosome"/>
</dbReference>